<evidence type="ECO:0000256" key="1">
    <source>
        <dbReference type="SAM" id="MobiDB-lite"/>
    </source>
</evidence>
<dbReference type="InterPro" id="IPR044240">
    <property type="entry name" value="STR4-like"/>
</dbReference>
<dbReference type="Pfam" id="PF00581">
    <property type="entry name" value="Rhodanese"/>
    <property type="match status" value="1"/>
</dbReference>
<dbReference type="InterPro" id="IPR001763">
    <property type="entry name" value="Rhodanese-like_dom"/>
</dbReference>
<keyword evidence="4" id="KW-1185">Reference proteome</keyword>
<protein>
    <submittedName>
        <fullName evidence="3">Rhodanese-like domain-containing protein</fullName>
    </submittedName>
</protein>
<dbReference type="Gene3D" id="3.40.250.10">
    <property type="entry name" value="Rhodanese-like domain"/>
    <property type="match status" value="1"/>
</dbReference>
<evidence type="ECO:0000259" key="2">
    <source>
        <dbReference type="PROSITE" id="PS50206"/>
    </source>
</evidence>
<dbReference type="InterPro" id="IPR036873">
    <property type="entry name" value="Rhodanese-like_dom_sf"/>
</dbReference>
<dbReference type="SUPFAM" id="SSF52821">
    <property type="entry name" value="Rhodanese/Cell cycle control phosphatase"/>
    <property type="match status" value="1"/>
</dbReference>
<dbReference type="PANTHER" id="PTHR47377:SF1">
    <property type="entry name" value="RHODANESE-LIKE DOMAIN-CONTAINING PROTEIN 4, CHLOROPLASTIC"/>
    <property type="match status" value="1"/>
</dbReference>
<gene>
    <name evidence="3" type="ORF">LEP48_01685</name>
</gene>
<name>A0ABS7ZC76_9MICO</name>
<evidence type="ECO:0000313" key="3">
    <source>
        <dbReference type="EMBL" id="MCA5892062.1"/>
    </source>
</evidence>
<accession>A0ABS7ZC76</accession>
<organism evidence="3 4">
    <name type="scientific">Isoptericola luteus</name>
    <dbReference type="NCBI Taxonomy" id="2879484"/>
    <lineage>
        <taxon>Bacteria</taxon>
        <taxon>Bacillati</taxon>
        <taxon>Actinomycetota</taxon>
        <taxon>Actinomycetes</taxon>
        <taxon>Micrococcales</taxon>
        <taxon>Promicromonosporaceae</taxon>
        <taxon>Isoptericola</taxon>
    </lineage>
</organism>
<dbReference type="Proteomes" id="UP001319870">
    <property type="component" value="Unassembled WGS sequence"/>
</dbReference>
<dbReference type="EMBL" id="JAIXCQ010000001">
    <property type="protein sequence ID" value="MCA5892062.1"/>
    <property type="molecule type" value="Genomic_DNA"/>
</dbReference>
<reference evidence="3 4" key="1">
    <citation type="submission" date="2021-09" db="EMBL/GenBank/DDBJ databases">
        <title>Isoptericola luteus sp. nov., a novel bacterium isolated from Harbin, the capital city of Heilongjiang province.</title>
        <authorList>
            <person name="Li J."/>
        </authorList>
    </citation>
    <scope>NUCLEOTIDE SEQUENCE [LARGE SCALE GENOMIC DNA]</scope>
    <source>
        <strain evidence="3 4">NEAU-Y5</strain>
    </source>
</reference>
<proteinExistence type="predicted"/>
<feature type="domain" description="Rhodanese" evidence="2">
    <location>
        <begin position="35"/>
        <end position="140"/>
    </location>
</feature>
<evidence type="ECO:0000313" key="4">
    <source>
        <dbReference type="Proteomes" id="UP001319870"/>
    </source>
</evidence>
<dbReference type="PROSITE" id="PS50206">
    <property type="entry name" value="RHODANESE_3"/>
    <property type="match status" value="1"/>
</dbReference>
<dbReference type="SMART" id="SM00450">
    <property type="entry name" value="RHOD"/>
    <property type="match status" value="1"/>
</dbReference>
<sequence>MTAPAPTPGAHPEARPAPGYAGDLDPQQAWDLLATDPDAVLVDVRTEGEWRAVGVPDTRALDKDTVLVEWVKAGGRPNPAFLTDLEDAGVTAGRPVVFLCRSGQRSIGAARLATSAGIGPSYNILEGFEGGAGFDGARDHEGWKVRGLPWGELVDAEPTPPTGADR</sequence>
<feature type="region of interest" description="Disordered" evidence="1">
    <location>
        <begin position="1"/>
        <end position="25"/>
    </location>
</feature>
<comment type="caution">
    <text evidence="3">The sequence shown here is derived from an EMBL/GenBank/DDBJ whole genome shotgun (WGS) entry which is preliminary data.</text>
</comment>
<dbReference type="RefSeq" id="WP_225563780.1">
    <property type="nucleotide sequence ID" value="NZ_JAIXCQ010000001.1"/>
</dbReference>
<dbReference type="PANTHER" id="PTHR47377">
    <property type="entry name" value="RHODANESE-LIKE DOMAIN-CONTAINING PROTEIN 4, CHLOROPLASTIC"/>
    <property type="match status" value="1"/>
</dbReference>